<evidence type="ECO:0000313" key="3">
    <source>
        <dbReference type="EMBL" id="KAL3771225.1"/>
    </source>
</evidence>
<keyword evidence="4" id="KW-1185">Reference proteome</keyword>
<evidence type="ECO:0000256" key="1">
    <source>
        <dbReference type="SAM" id="Coils"/>
    </source>
</evidence>
<reference evidence="3 4" key="1">
    <citation type="submission" date="2024-10" db="EMBL/GenBank/DDBJ databases">
        <title>Updated reference genomes for cyclostephanoid diatoms.</title>
        <authorList>
            <person name="Roberts W.R."/>
            <person name="Alverson A.J."/>
        </authorList>
    </citation>
    <scope>NUCLEOTIDE SEQUENCE [LARGE SCALE GENOMIC DNA]</scope>
    <source>
        <strain evidence="3 4">AJA010-31</strain>
    </source>
</reference>
<name>A0ABD3NEJ7_9STRA</name>
<feature type="region of interest" description="Disordered" evidence="2">
    <location>
        <begin position="311"/>
        <end position="330"/>
    </location>
</feature>
<organism evidence="3 4">
    <name type="scientific">Cyclotella atomus</name>
    <dbReference type="NCBI Taxonomy" id="382360"/>
    <lineage>
        <taxon>Eukaryota</taxon>
        <taxon>Sar</taxon>
        <taxon>Stramenopiles</taxon>
        <taxon>Ochrophyta</taxon>
        <taxon>Bacillariophyta</taxon>
        <taxon>Coscinodiscophyceae</taxon>
        <taxon>Thalassiosirophycidae</taxon>
        <taxon>Stephanodiscales</taxon>
        <taxon>Stephanodiscaceae</taxon>
        <taxon>Cyclotella</taxon>
    </lineage>
</organism>
<dbReference type="Proteomes" id="UP001530400">
    <property type="component" value="Unassembled WGS sequence"/>
</dbReference>
<protein>
    <submittedName>
        <fullName evidence="3">Uncharacterized protein</fullName>
    </submittedName>
</protein>
<evidence type="ECO:0000313" key="4">
    <source>
        <dbReference type="Proteomes" id="UP001530400"/>
    </source>
</evidence>
<keyword evidence="1" id="KW-0175">Coiled coil</keyword>
<dbReference type="AlphaFoldDB" id="A0ABD3NEJ7"/>
<feature type="coiled-coil region" evidence="1">
    <location>
        <begin position="132"/>
        <end position="190"/>
    </location>
</feature>
<dbReference type="EMBL" id="JALLPJ020001291">
    <property type="protein sequence ID" value="KAL3771225.1"/>
    <property type="molecule type" value="Genomic_DNA"/>
</dbReference>
<evidence type="ECO:0000256" key="2">
    <source>
        <dbReference type="SAM" id="MobiDB-lite"/>
    </source>
</evidence>
<accession>A0ABD3NEJ7</accession>
<sequence>MKAIRKTATLAAILVATGESFAPVSLTGRALSENVSTHDTFKFKWQMHVKSDTNESDANERVNAIKSVSQRKYKPVTFAAVTAASLLSCLPGQSLFKPPAAQASAPIVLREKLAKDDPPMVQAMTQAKELKKKRSMEEFDELTQKLNDVEDAQGKKARDAYEKQYNADKAAKAAQKVIDLEKLKRDLLDEGKDPFTYLDAEREVFLFEHDVDLAKVPGTPHNEQLIKEFRSRGKNLPTYDNQIYIVKCQVADLKARGVDPLEHFAQQEVKDKTRAIYYKMKDTEAAKVAEQYKALMEEYGGRLTPANEGEVPFVSSGSGEKAAGLSAKEKRDAEKAAVKAQRAQDKADAKAKRLADKQALADAKYKAKADKAAAIKRNVVSEPIQVEELATEVDLVEEQALVVETKPVSKATKKKGIKLEVSTLTKKVTPKQAAIVVVGAGGAALGYRLYTDASVERRNDQYRSIMGAIDDYDDFDDDDDDDDDDY</sequence>
<gene>
    <name evidence="3" type="ORF">ACHAWO_005165</name>
</gene>
<proteinExistence type="predicted"/>
<comment type="caution">
    <text evidence="3">The sequence shown here is derived from an EMBL/GenBank/DDBJ whole genome shotgun (WGS) entry which is preliminary data.</text>
</comment>